<evidence type="ECO:0000313" key="3">
    <source>
        <dbReference type="EMBL" id="QHU12114.1"/>
    </source>
</evidence>
<feature type="region of interest" description="Disordered" evidence="1">
    <location>
        <begin position="1"/>
        <end position="21"/>
    </location>
</feature>
<organism evidence="3">
    <name type="scientific">viral metagenome</name>
    <dbReference type="NCBI Taxonomy" id="1070528"/>
    <lineage>
        <taxon>unclassified sequences</taxon>
        <taxon>metagenomes</taxon>
        <taxon>organismal metagenomes</taxon>
    </lineage>
</organism>
<keyword evidence="2" id="KW-0812">Transmembrane</keyword>
<keyword evidence="2" id="KW-1133">Transmembrane helix</keyword>
<reference evidence="3" key="1">
    <citation type="journal article" date="2020" name="Nature">
        <title>Giant virus diversity and host interactions through global metagenomics.</title>
        <authorList>
            <person name="Schulz F."/>
            <person name="Roux S."/>
            <person name="Paez-Espino D."/>
            <person name="Jungbluth S."/>
            <person name="Walsh D.A."/>
            <person name="Denef V.J."/>
            <person name="McMahon K.D."/>
            <person name="Konstantinidis K.T."/>
            <person name="Eloe-Fadrosh E.A."/>
            <person name="Kyrpides N.C."/>
            <person name="Woyke T."/>
        </authorList>
    </citation>
    <scope>NUCLEOTIDE SEQUENCE</scope>
    <source>
        <strain evidence="3">GVMAG-S-1101171-110</strain>
    </source>
</reference>
<proteinExistence type="predicted"/>
<evidence type="ECO:0000256" key="2">
    <source>
        <dbReference type="SAM" id="Phobius"/>
    </source>
</evidence>
<dbReference type="EMBL" id="MN740798">
    <property type="protein sequence ID" value="QHU12114.1"/>
    <property type="molecule type" value="Genomic_DNA"/>
</dbReference>
<sequence>MSAAGTTQMGNDNRPNVLPIKPASGPGFLGPSYNPADEMLPPASIGVRRGDNLSDVVGAVKGVIYYGDMIGFGGPSSGFTRGMPGLKPLGVNYFINSGLTCSNGATMWEYVRTIPDGTALGEKVRNAIRGVGLPEMRGMAPGMVEDVKFALDPFPVINAVVGSGYPQCRLVRKQVGDIDGQIQNVDGVLLVDPSGLILSGGRYYQEHWVQDRYPVRARPGEQADEAFERGDPIQLDYAAWEGAPKIYRENGCRADPAGTEPQPKFCGAKGSQQIKLGDGTFVTAYSDGFDDYSRYKGQVIKIKNPNALVSLTVAVISIMCLISFWGIQSKRR</sequence>
<dbReference type="AlphaFoldDB" id="A0A6C0K7L6"/>
<feature type="compositionally biased region" description="Polar residues" evidence="1">
    <location>
        <begin position="1"/>
        <end position="14"/>
    </location>
</feature>
<keyword evidence="2" id="KW-0472">Membrane</keyword>
<protein>
    <submittedName>
        <fullName evidence="3">Uncharacterized protein</fullName>
    </submittedName>
</protein>
<name>A0A6C0K7L6_9ZZZZ</name>
<feature type="transmembrane region" description="Helical" evidence="2">
    <location>
        <begin position="307"/>
        <end position="327"/>
    </location>
</feature>
<evidence type="ECO:0000256" key="1">
    <source>
        <dbReference type="SAM" id="MobiDB-lite"/>
    </source>
</evidence>
<accession>A0A6C0K7L6</accession>